<feature type="compositionally biased region" description="Acidic residues" evidence="1">
    <location>
        <begin position="220"/>
        <end position="230"/>
    </location>
</feature>
<evidence type="ECO:0000313" key="2">
    <source>
        <dbReference type="EMBL" id="GFS08541.1"/>
    </source>
</evidence>
<keyword evidence="3" id="KW-1185">Reference proteome</keyword>
<comment type="caution">
    <text evidence="2">The sequence shown here is derived from an EMBL/GenBank/DDBJ whole genome shotgun (WGS) entry which is preliminary data.</text>
</comment>
<protein>
    <submittedName>
        <fullName evidence="2">Uncharacterized protein</fullName>
    </submittedName>
</protein>
<feature type="region of interest" description="Disordered" evidence="1">
    <location>
        <begin position="220"/>
        <end position="248"/>
    </location>
</feature>
<evidence type="ECO:0000313" key="3">
    <source>
        <dbReference type="Proteomes" id="UP000762676"/>
    </source>
</evidence>
<feature type="compositionally biased region" description="Polar residues" evidence="1">
    <location>
        <begin position="11"/>
        <end position="30"/>
    </location>
</feature>
<evidence type="ECO:0000256" key="1">
    <source>
        <dbReference type="SAM" id="MobiDB-lite"/>
    </source>
</evidence>
<reference evidence="2 3" key="1">
    <citation type="journal article" date="2021" name="Elife">
        <title>Chloroplast acquisition without the gene transfer in kleptoplastic sea slugs, Plakobranchus ocellatus.</title>
        <authorList>
            <person name="Maeda T."/>
            <person name="Takahashi S."/>
            <person name="Yoshida T."/>
            <person name="Shimamura S."/>
            <person name="Takaki Y."/>
            <person name="Nagai Y."/>
            <person name="Toyoda A."/>
            <person name="Suzuki Y."/>
            <person name="Arimoto A."/>
            <person name="Ishii H."/>
            <person name="Satoh N."/>
            <person name="Nishiyama T."/>
            <person name="Hasebe M."/>
            <person name="Maruyama T."/>
            <person name="Minagawa J."/>
            <person name="Obokata J."/>
            <person name="Shigenobu S."/>
        </authorList>
    </citation>
    <scope>NUCLEOTIDE SEQUENCE [LARGE SCALE GENOMIC DNA]</scope>
</reference>
<feature type="region of interest" description="Disordered" evidence="1">
    <location>
        <begin position="1"/>
        <end position="34"/>
    </location>
</feature>
<organism evidence="2 3">
    <name type="scientific">Elysia marginata</name>
    <dbReference type="NCBI Taxonomy" id="1093978"/>
    <lineage>
        <taxon>Eukaryota</taxon>
        <taxon>Metazoa</taxon>
        <taxon>Spiralia</taxon>
        <taxon>Lophotrochozoa</taxon>
        <taxon>Mollusca</taxon>
        <taxon>Gastropoda</taxon>
        <taxon>Heterobranchia</taxon>
        <taxon>Euthyneura</taxon>
        <taxon>Panpulmonata</taxon>
        <taxon>Sacoglossa</taxon>
        <taxon>Placobranchoidea</taxon>
        <taxon>Plakobranchidae</taxon>
        <taxon>Elysia</taxon>
    </lineage>
</organism>
<accession>A0AAV4IJJ4</accession>
<sequence length="407" mass="43713">MTRPKVLLETSGFNMPDNSASQGADSNNESLGLIPSHLLSGKQGMALPAPGIEGSMLPLGSLCSSGPVLADSRADQDIQSVEGASCSRENVVSSCSRENVVSGAGSSTSDSSNVLTVLKCSQMKSAEGRLVPQTLFRSLSPVPAQIEEEVEDKQVEDEALHSLQGDNFAGVLSRVRLPATGGVKNVPVTAPEEEEADQTIHQVALEAEDLEELEEVCCDLEDGSSSEEEPDRVKDVADHQGLSSGDQCPSDSIHFPSILYKRSENISYQPHSTQLGTFDSKGESAVDTSESQYGASLVFGPSLQLEERHSKDFGFNPFSGELASFNSEVFGEEEFNFKMDEDGARAFLEQDEEAFNKENLLNNQELSLMSMRGTEDTFHNMTIGTYMKACSEPLGSLGSAATERVSM</sequence>
<proteinExistence type="predicted"/>
<dbReference type="AlphaFoldDB" id="A0AAV4IJJ4"/>
<gene>
    <name evidence="2" type="ORF">ElyMa_003016500</name>
</gene>
<name>A0AAV4IJJ4_9GAST</name>
<dbReference type="Proteomes" id="UP000762676">
    <property type="component" value="Unassembled WGS sequence"/>
</dbReference>
<dbReference type="EMBL" id="BMAT01006222">
    <property type="protein sequence ID" value="GFS08541.1"/>
    <property type="molecule type" value="Genomic_DNA"/>
</dbReference>